<dbReference type="AlphaFoldDB" id="A0A3S3QH51"/>
<dbReference type="Gene3D" id="1.25.40.10">
    <property type="entry name" value="Tetratricopeptide repeat domain"/>
    <property type="match status" value="2"/>
</dbReference>
<comment type="caution">
    <text evidence="1">The sequence shown here is derived from an EMBL/GenBank/DDBJ whole genome shotgun (WGS) entry which is preliminary data.</text>
</comment>
<reference evidence="1 2" key="1">
    <citation type="submission" date="2017-01" db="EMBL/GenBank/DDBJ databases">
        <title>The cable genome- insights into the physiology and evolution of filamentous bacteria capable of sulfide oxidation via long distance electron transfer.</title>
        <authorList>
            <person name="Schreiber L."/>
            <person name="Bjerg J.T."/>
            <person name="Boggild A."/>
            <person name="Van De Vossenberg J."/>
            <person name="Meysman F."/>
            <person name="Nielsen L.P."/>
            <person name="Schramm A."/>
            <person name="Kjeldsen K.U."/>
        </authorList>
    </citation>
    <scope>NUCLEOTIDE SEQUENCE [LARGE SCALE GENOMIC DNA]</scope>
    <source>
        <strain evidence="1">MCF</strain>
    </source>
</reference>
<dbReference type="InterPro" id="IPR011990">
    <property type="entry name" value="TPR-like_helical_dom_sf"/>
</dbReference>
<dbReference type="Pfam" id="PF14559">
    <property type="entry name" value="TPR_19"/>
    <property type="match status" value="1"/>
</dbReference>
<dbReference type="Proteomes" id="UP000287853">
    <property type="component" value="Unassembled WGS sequence"/>
</dbReference>
<sequence length="205" mass="23273">MQKGSIAYDLDQPERALEYFQQAYSLRKDYTAAGEKLIAVLIELKHYDEARRIITERYAQKEDPNLLLIEASVFLRQRKPANTLASYRKAELFYRNLSLVLTGKGKALAMQGDYSGAEALLNKAIQQNDQIAMLLQAENSLLAGKEQEAFLKLSKLIQTIPLTHLLNNLHAAEKDPFQIPLDKDLLRQALLKTASRMLSKPSDKR</sequence>
<dbReference type="InterPro" id="IPR019734">
    <property type="entry name" value="TPR_rpt"/>
</dbReference>
<organism evidence="1 2">
    <name type="scientific">Candidatus Electrothrix aarhusensis</name>
    <dbReference type="NCBI Taxonomy" id="1859131"/>
    <lineage>
        <taxon>Bacteria</taxon>
        <taxon>Pseudomonadati</taxon>
        <taxon>Thermodesulfobacteriota</taxon>
        <taxon>Desulfobulbia</taxon>
        <taxon>Desulfobulbales</taxon>
        <taxon>Desulfobulbaceae</taxon>
        <taxon>Candidatus Electrothrix</taxon>
    </lineage>
</organism>
<protein>
    <submittedName>
        <fullName evidence="1">Tetratricopeptide repeat-containing protein</fullName>
    </submittedName>
</protein>
<proteinExistence type="predicted"/>
<dbReference type="SMART" id="SM00028">
    <property type="entry name" value="TPR"/>
    <property type="match status" value="3"/>
</dbReference>
<keyword evidence="2" id="KW-1185">Reference proteome</keyword>
<dbReference type="EMBL" id="MTKO01000096">
    <property type="protein sequence ID" value="RWX44372.1"/>
    <property type="molecule type" value="Genomic_DNA"/>
</dbReference>
<accession>A0A3S3QH51</accession>
<name>A0A3S3QH51_9BACT</name>
<evidence type="ECO:0000313" key="1">
    <source>
        <dbReference type="EMBL" id="RWX44372.1"/>
    </source>
</evidence>
<evidence type="ECO:0000313" key="2">
    <source>
        <dbReference type="Proteomes" id="UP000287853"/>
    </source>
</evidence>
<gene>
    <name evidence="1" type="ORF">H206_02924</name>
</gene>
<dbReference type="SUPFAM" id="SSF48452">
    <property type="entry name" value="TPR-like"/>
    <property type="match status" value="1"/>
</dbReference>